<dbReference type="AlphaFoldDB" id="A0A7K4MX10"/>
<dbReference type="SUPFAM" id="SSF56784">
    <property type="entry name" value="HAD-like"/>
    <property type="match status" value="1"/>
</dbReference>
<dbReference type="EMBL" id="JACATH010000018">
    <property type="protein sequence ID" value="NWJ57836.1"/>
    <property type="molecule type" value="Genomic_DNA"/>
</dbReference>
<evidence type="ECO:0000313" key="1">
    <source>
        <dbReference type="EMBL" id="NWJ57836.1"/>
    </source>
</evidence>
<evidence type="ECO:0000313" key="2">
    <source>
        <dbReference type="Proteomes" id="UP000575480"/>
    </source>
</evidence>
<protein>
    <recommendedName>
        <fullName evidence="3">5' nucleotidase, deoxy (Pyrimidine), cytosolic type C protein (NT5C)</fullName>
    </recommendedName>
</protein>
<name>A0A7K4MX10_9ARCH</name>
<gene>
    <name evidence="1" type="ORF">HX858_08865</name>
</gene>
<sequence length="170" mass="19881">MKSFVQHLIEFDNPQIYCDMDGVVADFITYTTNILGHKFTDDDWDDLPVDMFLQLPPMTDAHILWKYIKQFQPFMLTAVPKESRGPIAKRAWKDKSRWMKKHFKLSSDRMKIVLRKHKKNFAMDGRDKRPNILIDDHLGNIREWESAGGIGVHHINANSTINDLKKIGFP</sequence>
<accession>A0A7K4MX10</accession>
<organism evidence="1 2">
    <name type="scientific">Marine Group I thaumarchaeote</name>
    <dbReference type="NCBI Taxonomy" id="2511932"/>
    <lineage>
        <taxon>Archaea</taxon>
        <taxon>Nitrososphaerota</taxon>
        <taxon>Marine Group I</taxon>
    </lineage>
</organism>
<dbReference type="InterPro" id="IPR036412">
    <property type="entry name" value="HAD-like_sf"/>
</dbReference>
<dbReference type="Proteomes" id="UP000575480">
    <property type="component" value="Unassembled WGS sequence"/>
</dbReference>
<dbReference type="Gene3D" id="3.40.50.1000">
    <property type="entry name" value="HAD superfamily/HAD-like"/>
    <property type="match status" value="1"/>
</dbReference>
<dbReference type="InterPro" id="IPR023214">
    <property type="entry name" value="HAD_sf"/>
</dbReference>
<reference evidence="1 2" key="1">
    <citation type="journal article" date="2019" name="Environ. Microbiol.">
        <title>Genomics insights into ecotype formation of ammonia-oxidizing archaea in the deep ocean.</title>
        <authorList>
            <person name="Wang Y."/>
            <person name="Huang J.M."/>
            <person name="Cui G.J."/>
            <person name="Nunoura T."/>
            <person name="Takaki Y."/>
            <person name="Li W.L."/>
            <person name="Li J."/>
            <person name="Gao Z.M."/>
            <person name="Takai K."/>
            <person name="Zhang A.Q."/>
            <person name="Stepanauskas R."/>
        </authorList>
    </citation>
    <scope>NUCLEOTIDE SEQUENCE [LARGE SCALE GENOMIC DNA]</scope>
    <source>
        <strain evidence="1 2">L15a</strain>
    </source>
</reference>
<evidence type="ECO:0008006" key="3">
    <source>
        <dbReference type="Google" id="ProtNLM"/>
    </source>
</evidence>
<comment type="caution">
    <text evidence="1">The sequence shown here is derived from an EMBL/GenBank/DDBJ whole genome shotgun (WGS) entry which is preliminary data.</text>
</comment>
<proteinExistence type="predicted"/>